<evidence type="ECO:0000313" key="2">
    <source>
        <dbReference type="Proteomes" id="UP001196413"/>
    </source>
</evidence>
<dbReference type="EMBL" id="JAHQIW010005076">
    <property type="protein sequence ID" value="KAJ1364835.1"/>
    <property type="molecule type" value="Genomic_DNA"/>
</dbReference>
<organism evidence="1 2">
    <name type="scientific">Parelaphostrongylus tenuis</name>
    <name type="common">Meningeal worm</name>
    <dbReference type="NCBI Taxonomy" id="148309"/>
    <lineage>
        <taxon>Eukaryota</taxon>
        <taxon>Metazoa</taxon>
        <taxon>Ecdysozoa</taxon>
        <taxon>Nematoda</taxon>
        <taxon>Chromadorea</taxon>
        <taxon>Rhabditida</taxon>
        <taxon>Rhabditina</taxon>
        <taxon>Rhabditomorpha</taxon>
        <taxon>Strongyloidea</taxon>
        <taxon>Metastrongylidae</taxon>
        <taxon>Parelaphostrongylus</taxon>
    </lineage>
</organism>
<dbReference type="Proteomes" id="UP001196413">
    <property type="component" value="Unassembled WGS sequence"/>
</dbReference>
<keyword evidence="2" id="KW-1185">Reference proteome</keyword>
<gene>
    <name evidence="1" type="ORF">KIN20_025015</name>
</gene>
<protein>
    <submittedName>
        <fullName evidence="1">Uncharacterized protein</fullName>
    </submittedName>
</protein>
<sequence>MEMLLVPTRVIRRLMGRKVIQQLRVRRQVATISSNSIIRLVIFYSTSLLVENYLTSAEWLKRGYLVLMSPNRKKQMPSLVNQDSGIVTGGSDVPSLLIWLHFPYLY</sequence>
<accession>A0AAD5MUF4</accession>
<dbReference type="AlphaFoldDB" id="A0AAD5MUF4"/>
<name>A0AAD5MUF4_PARTN</name>
<comment type="caution">
    <text evidence="1">The sequence shown here is derived from an EMBL/GenBank/DDBJ whole genome shotgun (WGS) entry which is preliminary data.</text>
</comment>
<proteinExistence type="predicted"/>
<evidence type="ECO:0000313" key="1">
    <source>
        <dbReference type="EMBL" id="KAJ1364835.1"/>
    </source>
</evidence>
<reference evidence="1" key="1">
    <citation type="submission" date="2021-06" db="EMBL/GenBank/DDBJ databases">
        <title>Parelaphostrongylus tenuis whole genome reference sequence.</title>
        <authorList>
            <person name="Garwood T.J."/>
            <person name="Larsen P.A."/>
            <person name="Fountain-Jones N.M."/>
            <person name="Garbe J.R."/>
            <person name="Macchietto M.G."/>
            <person name="Kania S.A."/>
            <person name="Gerhold R.W."/>
            <person name="Richards J.E."/>
            <person name="Wolf T.M."/>
        </authorList>
    </citation>
    <scope>NUCLEOTIDE SEQUENCE</scope>
    <source>
        <strain evidence="1">MNPRO001-30</strain>
        <tissue evidence="1">Meninges</tissue>
    </source>
</reference>